<evidence type="ECO:0000313" key="3">
    <source>
        <dbReference type="Proteomes" id="UP001147830"/>
    </source>
</evidence>
<organism evidence="2 3">
    <name type="scientific">Thalassolituus pacificus</name>
    <dbReference type="NCBI Taxonomy" id="2975440"/>
    <lineage>
        <taxon>Bacteria</taxon>
        <taxon>Pseudomonadati</taxon>
        <taxon>Pseudomonadota</taxon>
        <taxon>Gammaproteobacteria</taxon>
        <taxon>Oceanospirillales</taxon>
        <taxon>Oceanospirillaceae</taxon>
        <taxon>Thalassolituus</taxon>
    </lineage>
</organism>
<dbReference type="RefSeq" id="WP_260976367.1">
    <property type="nucleotide sequence ID" value="NZ_JAOANI010000019.1"/>
</dbReference>
<protein>
    <submittedName>
        <fullName evidence="2">Uncharacterized protein</fullName>
    </submittedName>
</protein>
<sequence length="166" mass="18531">MTLARVITVLLLFWPMAAAVKAADVTANAESAAEEGETWPFAGVYKMPVWIDQVQRVCPWKSDAGEGYIRVVRTNFKGPHGIYLQWIRKGIAGSETQAISTVWVKELEEQYQVRLQMPQPELSSAACHLTALAESIITDRRYKMEFIVKGPGDYQLLVTSMLQGGL</sequence>
<dbReference type="EMBL" id="JAOANI010000019">
    <property type="protein sequence ID" value="MCT7359498.1"/>
    <property type="molecule type" value="Genomic_DNA"/>
</dbReference>
<feature type="signal peptide" evidence="1">
    <location>
        <begin position="1"/>
        <end position="22"/>
    </location>
</feature>
<name>A0A9X2WFV7_9GAMM</name>
<feature type="chain" id="PRO_5040973835" evidence="1">
    <location>
        <begin position="23"/>
        <end position="166"/>
    </location>
</feature>
<accession>A0A9X2WFV7</accession>
<proteinExistence type="predicted"/>
<evidence type="ECO:0000313" key="2">
    <source>
        <dbReference type="EMBL" id="MCT7359498.1"/>
    </source>
</evidence>
<reference evidence="2" key="2">
    <citation type="submission" date="2022-08" db="EMBL/GenBank/DDBJ databases">
        <authorList>
            <person name="Dong C."/>
        </authorList>
    </citation>
    <scope>NUCLEOTIDE SEQUENCE</scope>
    <source>
        <strain evidence="2">59MF3M-4</strain>
    </source>
</reference>
<dbReference type="Proteomes" id="UP001147830">
    <property type="component" value="Unassembled WGS sequence"/>
</dbReference>
<reference evidence="2" key="1">
    <citation type="journal article" date="2022" name="Front. Microbiol.">
        <title>Genome-based taxonomic rearrangement of Oceanobacter-related bacteria including the description of Thalassolituus hydrocarbonoclasticus sp. nov. and Thalassolituus pacificus sp. nov. and emended description of the genus Thalassolituus.</title>
        <authorList>
            <person name="Dong C."/>
            <person name="Wei L."/>
            <person name="Wang J."/>
            <person name="Lai Q."/>
            <person name="Huang Z."/>
            <person name="Shao Z."/>
        </authorList>
    </citation>
    <scope>NUCLEOTIDE SEQUENCE</scope>
    <source>
        <strain evidence="2">59MF3M-4</strain>
    </source>
</reference>
<comment type="caution">
    <text evidence="2">The sequence shown here is derived from an EMBL/GenBank/DDBJ whole genome shotgun (WGS) entry which is preliminary data.</text>
</comment>
<dbReference type="AlphaFoldDB" id="A0A9X2WFV7"/>
<evidence type="ECO:0000256" key="1">
    <source>
        <dbReference type="SAM" id="SignalP"/>
    </source>
</evidence>
<keyword evidence="3" id="KW-1185">Reference proteome</keyword>
<gene>
    <name evidence="2" type="ORF">NYR02_10730</name>
</gene>
<keyword evidence="1" id="KW-0732">Signal</keyword>